<keyword evidence="7 11" id="KW-0547">Nucleotide-binding</keyword>
<dbReference type="Gene3D" id="3.40.50.620">
    <property type="entry name" value="HUPs"/>
    <property type="match status" value="1"/>
</dbReference>
<dbReference type="NCBIfam" id="TIGR00125">
    <property type="entry name" value="cyt_tran_rel"/>
    <property type="match status" value="1"/>
</dbReference>
<feature type="domain" description="Cytidyltransferase-like" evidence="12">
    <location>
        <begin position="11"/>
        <end position="201"/>
    </location>
</feature>
<dbReference type="EMBL" id="RJVA01000013">
    <property type="protein sequence ID" value="ROQ90960.1"/>
    <property type="molecule type" value="Genomic_DNA"/>
</dbReference>
<keyword evidence="4 11" id="KW-0662">Pyridine nucleotide biosynthesis</keyword>
<reference evidence="13 14" key="1">
    <citation type="submission" date="2018-11" db="EMBL/GenBank/DDBJ databases">
        <title>Genomic Encyclopedia of Type Strains, Phase IV (KMG-IV): sequencing the most valuable type-strain genomes for metagenomic binning, comparative biology and taxonomic classification.</title>
        <authorList>
            <person name="Goeker M."/>
        </authorList>
    </citation>
    <scope>NUCLEOTIDE SEQUENCE [LARGE SCALE GENOMIC DNA]</scope>
    <source>
        <strain evidence="13 14">DSM 22027</strain>
    </source>
</reference>
<dbReference type="GO" id="GO:0009435">
    <property type="term" value="P:NAD+ biosynthetic process"/>
    <property type="evidence" value="ECO:0007669"/>
    <property type="project" value="UniProtKB-UniRule"/>
</dbReference>
<dbReference type="Pfam" id="PF01467">
    <property type="entry name" value="CTP_transf_like"/>
    <property type="match status" value="1"/>
</dbReference>
<proteinExistence type="inferred from homology"/>
<evidence type="ECO:0000256" key="2">
    <source>
        <dbReference type="ARBA" id="ARBA00005019"/>
    </source>
</evidence>
<evidence type="ECO:0000256" key="4">
    <source>
        <dbReference type="ARBA" id="ARBA00022642"/>
    </source>
</evidence>
<dbReference type="InterPro" id="IPR014729">
    <property type="entry name" value="Rossmann-like_a/b/a_fold"/>
</dbReference>
<name>A0A3N1UQF7_9BACT</name>
<comment type="similarity">
    <text evidence="3 11">Belongs to the NadD family.</text>
</comment>
<dbReference type="InterPro" id="IPR004821">
    <property type="entry name" value="Cyt_trans-like"/>
</dbReference>
<dbReference type="InterPro" id="IPR005248">
    <property type="entry name" value="NadD/NMNAT"/>
</dbReference>
<dbReference type="NCBIfam" id="NF000840">
    <property type="entry name" value="PRK00071.1-3"/>
    <property type="match status" value="1"/>
</dbReference>
<dbReference type="SUPFAM" id="SSF52374">
    <property type="entry name" value="Nucleotidylyl transferase"/>
    <property type="match status" value="1"/>
</dbReference>
<dbReference type="Proteomes" id="UP000276223">
    <property type="component" value="Unassembled WGS sequence"/>
</dbReference>
<dbReference type="UniPathway" id="UPA00253">
    <property type="reaction ID" value="UER00332"/>
</dbReference>
<dbReference type="AlphaFoldDB" id="A0A3N1UQF7"/>
<evidence type="ECO:0000256" key="6">
    <source>
        <dbReference type="ARBA" id="ARBA00022695"/>
    </source>
</evidence>
<evidence type="ECO:0000256" key="7">
    <source>
        <dbReference type="ARBA" id="ARBA00022741"/>
    </source>
</evidence>
<evidence type="ECO:0000313" key="14">
    <source>
        <dbReference type="Proteomes" id="UP000276223"/>
    </source>
</evidence>
<accession>A0A3N1UQF7</accession>
<keyword evidence="8 11" id="KW-0067">ATP-binding</keyword>
<evidence type="ECO:0000256" key="8">
    <source>
        <dbReference type="ARBA" id="ARBA00022840"/>
    </source>
</evidence>
<dbReference type="NCBIfam" id="TIGR00482">
    <property type="entry name" value="nicotinate (nicotinamide) nucleotide adenylyltransferase"/>
    <property type="match status" value="1"/>
</dbReference>
<dbReference type="EC" id="2.7.7.18" evidence="11"/>
<comment type="caution">
    <text evidence="13">The sequence shown here is derived from an EMBL/GenBank/DDBJ whole genome shotgun (WGS) entry which is preliminary data.</text>
</comment>
<comment type="catalytic activity">
    <reaction evidence="10 11">
        <text>nicotinate beta-D-ribonucleotide + ATP + H(+) = deamido-NAD(+) + diphosphate</text>
        <dbReference type="Rhea" id="RHEA:22860"/>
        <dbReference type="ChEBI" id="CHEBI:15378"/>
        <dbReference type="ChEBI" id="CHEBI:30616"/>
        <dbReference type="ChEBI" id="CHEBI:33019"/>
        <dbReference type="ChEBI" id="CHEBI:57502"/>
        <dbReference type="ChEBI" id="CHEBI:58437"/>
        <dbReference type="EC" id="2.7.7.18"/>
    </reaction>
</comment>
<protein>
    <recommendedName>
        <fullName evidence="11">Probable nicotinate-nucleotide adenylyltransferase</fullName>
        <ecNumber evidence="11">2.7.7.18</ecNumber>
    </recommendedName>
    <alternativeName>
        <fullName evidence="11">Deamido-NAD(+) diphosphorylase</fullName>
    </alternativeName>
    <alternativeName>
        <fullName evidence="11">Deamido-NAD(+) pyrophosphorylase</fullName>
    </alternativeName>
    <alternativeName>
        <fullName evidence="11">Nicotinate mononucleotide adenylyltransferase</fullName>
        <shortName evidence="11">NaMN adenylyltransferase</shortName>
    </alternativeName>
</protein>
<dbReference type="GO" id="GO:0004515">
    <property type="term" value="F:nicotinate-nucleotide adenylyltransferase activity"/>
    <property type="evidence" value="ECO:0007669"/>
    <property type="project" value="UniProtKB-UniRule"/>
</dbReference>
<dbReference type="PANTHER" id="PTHR39321:SF3">
    <property type="entry name" value="PHOSPHOPANTETHEINE ADENYLYLTRANSFERASE"/>
    <property type="match status" value="1"/>
</dbReference>
<dbReference type="GO" id="GO:0005524">
    <property type="term" value="F:ATP binding"/>
    <property type="evidence" value="ECO:0007669"/>
    <property type="project" value="UniProtKB-KW"/>
</dbReference>
<dbReference type="OrthoDB" id="5295945at2"/>
<evidence type="ECO:0000259" key="12">
    <source>
        <dbReference type="Pfam" id="PF01467"/>
    </source>
</evidence>
<evidence type="ECO:0000313" key="13">
    <source>
        <dbReference type="EMBL" id="ROQ90960.1"/>
    </source>
</evidence>
<dbReference type="CDD" id="cd02165">
    <property type="entry name" value="NMNAT"/>
    <property type="match status" value="1"/>
</dbReference>
<keyword evidence="6 11" id="KW-0548">Nucleotidyltransferase</keyword>
<evidence type="ECO:0000256" key="9">
    <source>
        <dbReference type="ARBA" id="ARBA00023027"/>
    </source>
</evidence>
<keyword evidence="9 11" id="KW-0520">NAD</keyword>
<organism evidence="13 14">
    <name type="scientific">Desulfosoma caldarium</name>
    <dbReference type="NCBI Taxonomy" id="610254"/>
    <lineage>
        <taxon>Bacteria</taxon>
        <taxon>Pseudomonadati</taxon>
        <taxon>Thermodesulfobacteriota</taxon>
        <taxon>Syntrophobacteria</taxon>
        <taxon>Syntrophobacterales</taxon>
        <taxon>Syntrophobacteraceae</taxon>
        <taxon>Desulfosoma</taxon>
    </lineage>
</organism>
<dbReference type="PANTHER" id="PTHR39321">
    <property type="entry name" value="NICOTINATE-NUCLEOTIDE ADENYLYLTRANSFERASE-RELATED"/>
    <property type="match status" value="1"/>
</dbReference>
<evidence type="ECO:0000256" key="11">
    <source>
        <dbReference type="HAMAP-Rule" id="MF_00244"/>
    </source>
</evidence>
<gene>
    <name evidence="11" type="primary">nadD</name>
    <name evidence="13" type="ORF">EDC27_2231</name>
</gene>
<evidence type="ECO:0000256" key="5">
    <source>
        <dbReference type="ARBA" id="ARBA00022679"/>
    </source>
</evidence>
<comment type="pathway">
    <text evidence="2 11">Cofactor biosynthesis; NAD(+) biosynthesis; deamido-NAD(+) from nicotinate D-ribonucleotide: step 1/1.</text>
</comment>
<sequence length="236" mass="26886">MSRDVLRRLGILGGTFNPVHLGHLRMAEEAVEALALDLCLFLPAWVPPHKPDPHLVAFEHRWRMLELATAGHPRFGLSDVEKRLRGTSYTVRTLRTLYLELPPETQLFLLVGTDAFFEMPTWWRYGEIFRLATVVVLDRPNLATEDVLAFLHKHVSTDYGHEATDGQEGSRAARTVYRSITRFPVVCLKTTRLDIASSRIRTLVAEGKSIRFLVPDAVMDYISEKSLYRSTRAKCP</sequence>
<keyword evidence="5 11" id="KW-0808">Transferase</keyword>
<dbReference type="HAMAP" id="MF_00244">
    <property type="entry name" value="NaMN_adenylyltr"/>
    <property type="match status" value="1"/>
</dbReference>
<evidence type="ECO:0000256" key="3">
    <source>
        <dbReference type="ARBA" id="ARBA00009014"/>
    </source>
</evidence>
<dbReference type="RefSeq" id="WP_123290694.1">
    <property type="nucleotide sequence ID" value="NZ_RJVA01000013.1"/>
</dbReference>
<keyword evidence="14" id="KW-1185">Reference proteome</keyword>
<evidence type="ECO:0000256" key="10">
    <source>
        <dbReference type="ARBA" id="ARBA00048721"/>
    </source>
</evidence>
<evidence type="ECO:0000256" key="1">
    <source>
        <dbReference type="ARBA" id="ARBA00002324"/>
    </source>
</evidence>
<comment type="function">
    <text evidence="1 11">Catalyzes the reversible adenylation of nicotinate mononucleotide (NaMN) to nicotinic acid adenine dinucleotide (NaAD).</text>
</comment>